<comment type="subcellular location">
    <subcellularLocation>
        <location evidence="1">Membrane</location>
        <topology evidence="1">Single-pass type I membrane protein</topology>
    </subcellularLocation>
</comment>
<keyword evidence="9" id="KW-0675">Receptor</keyword>
<dbReference type="OrthoDB" id="1421090at2759"/>
<dbReference type="SMART" id="SM00082">
    <property type="entry name" value="LRRCT"/>
    <property type="match status" value="2"/>
</dbReference>
<dbReference type="FunFam" id="3.40.50.10140:FF:000020">
    <property type="entry name" value="Blast:Protein toll"/>
    <property type="match status" value="1"/>
</dbReference>
<feature type="chain" id="PRO_5035286555" description="TIR domain-containing protein" evidence="12">
    <location>
        <begin position="16"/>
        <end position="1063"/>
    </location>
</feature>
<keyword evidence="6" id="KW-0677">Repeat</keyword>
<dbReference type="AlphaFoldDB" id="A0A8I6S2Y5"/>
<evidence type="ECO:0000313" key="14">
    <source>
        <dbReference type="EnsemblMetazoa" id="XP_014256118.1"/>
    </source>
</evidence>
<evidence type="ECO:0000256" key="8">
    <source>
        <dbReference type="ARBA" id="ARBA00023136"/>
    </source>
</evidence>
<dbReference type="KEGG" id="clec:106670370"/>
<dbReference type="GO" id="GO:0038023">
    <property type="term" value="F:signaling receptor activity"/>
    <property type="evidence" value="ECO:0007669"/>
    <property type="project" value="TreeGrafter"/>
</dbReference>
<evidence type="ECO:0000256" key="6">
    <source>
        <dbReference type="ARBA" id="ARBA00022737"/>
    </source>
</evidence>
<dbReference type="Gene3D" id="3.40.50.10140">
    <property type="entry name" value="Toll/interleukin-1 receptor homology (TIR) domain"/>
    <property type="match status" value="1"/>
</dbReference>
<keyword evidence="8 11" id="KW-0472">Membrane</keyword>
<dbReference type="FunFam" id="3.80.10.10:FF:000727">
    <property type="entry name" value="Toll-like protein"/>
    <property type="match status" value="1"/>
</dbReference>
<evidence type="ECO:0000256" key="5">
    <source>
        <dbReference type="ARBA" id="ARBA00022729"/>
    </source>
</evidence>
<dbReference type="InterPro" id="IPR000372">
    <property type="entry name" value="LRRNT"/>
</dbReference>
<dbReference type="SMART" id="SM00013">
    <property type="entry name" value="LRRNT"/>
    <property type="match status" value="1"/>
</dbReference>
<dbReference type="FunFam" id="3.80.10.10:FF:001164">
    <property type="entry name" value="GH01279p"/>
    <property type="match status" value="2"/>
</dbReference>
<dbReference type="InterPro" id="IPR032675">
    <property type="entry name" value="LRR_dom_sf"/>
</dbReference>
<dbReference type="GO" id="GO:0005886">
    <property type="term" value="C:plasma membrane"/>
    <property type="evidence" value="ECO:0007669"/>
    <property type="project" value="TreeGrafter"/>
</dbReference>
<dbReference type="InterPro" id="IPR000157">
    <property type="entry name" value="TIR_dom"/>
</dbReference>
<dbReference type="Proteomes" id="UP000494040">
    <property type="component" value="Unassembled WGS sequence"/>
</dbReference>
<dbReference type="PANTHER" id="PTHR24365:SF541">
    <property type="entry name" value="PROTEIN TOLL-RELATED"/>
    <property type="match status" value="1"/>
</dbReference>
<evidence type="ECO:0000256" key="1">
    <source>
        <dbReference type="ARBA" id="ARBA00004479"/>
    </source>
</evidence>
<dbReference type="EnsemblMetazoa" id="XM_014400632.2">
    <property type="protein sequence ID" value="XP_014256118.1"/>
    <property type="gene ID" value="LOC106670370"/>
</dbReference>
<dbReference type="InterPro" id="IPR000483">
    <property type="entry name" value="Cys-rich_flank_reg_C"/>
</dbReference>
<evidence type="ECO:0000259" key="13">
    <source>
        <dbReference type="PROSITE" id="PS50104"/>
    </source>
</evidence>
<dbReference type="InterPro" id="IPR003591">
    <property type="entry name" value="Leu-rich_rpt_typical-subtyp"/>
</dbReference>
<dbReference type="Pfam" id="PF13855">
    <property type="entry name" value="LRR_8"/>
    <property type="match status" value="3"/>
</dbReference>
<organism evidence="14 15">
    <name type="scientific">Cimex lectularius</name>
    <name type="common">Bed bug</name>
    <name type="synonym">Acanthia lectularia</name>
    <dbReference type="NCBI Taxonomy" id="79782"/>
    <lineage>
        <taxon>Eukaryota</taxon>
        <taxon>Metazoa</taxon>
        <taxon>Ecdysozoa</taxon>
        <taxon>Arthropoda</taxon>
        <taxon>Hexapoda</taxon>
        <taxon>Insecta</taxon>
        <taxon>Pterygota</taxon>
        <taxon>Neoptera</taxon>
        <taxon>Paraneoptera</taxon>
        <taxon>Hemiptera</taxon>
        <taxon>Heteroptera</taxon>
        <taxon>Panheteroptera</taxon>
        <taxon>Cimicomorpha</taxon>
        <taxon>Cimicidae</taxon>
        <taxon>Cimex</taxon>
    </lineage>
</organism>
<protein>
    <recommendedName>
        <fullName evidence="13">TIR domain-containing protein</fullName>
    </recommendedName>
</protein>
<dbReference type="OMA" id="QWENLTR"/>
<dbReference type="Pfam" id="PF01582">
    <property type="entry name" value="TIR"/>
    <property type="match status" value="1"/>
</dbReference>
<dbReference type="RefSeq" id="XP_014256118.1">
    <property type="nucleotide sequence ID" value="XM_014400632.2"/>
</dbReference>
<evidence type="ECO:0000256" key="3">
    <source>
        <dbReference type="ARBA" id="ARBA00022614"/>
    </source>
</evidence>
<keyword evidence="7 11" id="KW-1133">Transmembrane helix</keyword>
<dbReference type="PROSITE" id="PS50104">
    <property type="entry name" value="TIR"/>
    <property type="match status" value="1"/>
</dbReference>
<evidence type="ECO:0000256" key="2">
    <source>
        <dbReference type="ARBA" id="ARBA00009634"/>
    </source>
</evidence>
<dbReference type="SMART" id="SM00255">
    <property type="entry name" value="TIR"/>
    <property type="match status" value="1"/>
</dbReference>
<dbReference type="InterPro" id="IPR001611">
    <property type="entry name" value="Leu-rich_rpt"/>
</dbReference>
<dbReference type="SMART" id="SM00365">
    <property type="entry name" value="LRR_SD22"/>
    <property type="match status" value="8"/>
</dbReference>
<feature type="transmembrane region" description="Helical" evidence="11">
    <location>
        <begin position="817"/>
        <end position="843"/>
    </location>
</feature>
<keyword evidence="10" id="KW-0325">Glycoprotein</keyword>
<evidence type="ECO:0000256" key="10">
    <source>
        <dbReference type="ARBA" id="ARBA00023180"/>
    </source>
</evidence>
<evidence type="ECO:0000256" key="7">
    <source>
        <dbReference type="ARBA" id="ARBA00022989"/>
    </source>
</evidence>
<dbReference type="GeneID" id="106670370"/>
<sequence length="1063" mass="120530">MISLLLYLLIFKTMAMNRKRRKTVRLGMRICLIVGLLTIVVCDGEFECPSKADCTCSRGINGDYELLCPRALGHATLQINVQPMKYMTVQCMPQNNNDLSLLSGLQIGSVKAFVLRLCPLPTMPFKDLMSTAGIPNVKTLQVQSHSNLGNSLTRAHLAGLSEVTQLNFASNLLTEIPEDLFQDTTNLTWLDMKNNNLRLPKGIFRPVPKLEVLELGSNNLTYLEPGIFRNLTKLRLLNLWGNRLQNLSRSLFTDLNNLENLDLNNNGLTTLPPDLFADLSKLRNLNLNGNEFISLPQGLFLGTINLEKIQIHNNRRTLRAFPPALLSNLTHLREAYLNDCNLTNLPEDLLWGSVLLINLTLQKNILATLPPYLLKDNTDLQKINLGYNKITEIPEVFFSNQEKLTTLDLRHNQLTNISKNVFSSLRRLEYLFLQDNDIEYIAREAFQATTELKVLDLSRNKIAVLYAEYTDTDFGRHSILQSATKLETLLLSDNYISELYADWQVSMTSLQILDLSYNQISSLTIEDLQFLSTRLTMDLSYNNISVVTLDNAETLARHKFVSAPTNRQENESVRVILKGNPLECDCKAYYLVKFLRGELDPRVEYIVDFDVTNFTCSGPPEFAGRIVRAIDPRVLTCKLRERDCPKGCSCSFRRSNLALVVDCSFRNLTAVPLSMPASEIVLDVTNHTELDLTGNRITSLPNELGKGYGRVTELKIGHNNLTKINISVLSPNLEVLMLENNNLSVIDNGSLKMLENAKGLRLLTLHKNPWKCDCSSKDLLLFIHRKYKEIISFDNITCASGAYFSNITKTDLCPTPLGINIGIALSLLALLGFIICLILVLYYKYQREIKVWLYARGFCLWFVKEEELDKDKVYDAFVSYSHQDERFIVDELVPGLENGSPSYKLCLHYRDWIVGDFIPNQITRSVEDSRRTIVVLSPNFIESVWGRMEFRAAHMKALSEGRARLIVILYGELGNTDQLEPELKAYLSMNTYVKWGDPWFWEKLRYAMPHPPNQTKSIPLISQALKLNGTEKLVNSAVDVNSITTPPTNIIVDPLKNLSSKLS</sequence>
<dbReference type="PRINTS" id="PR01537">
    <property type="entry name" value="INTRLKN1R1F"/>
</dbReference>
<evidence type="ECO:0000256" key="4">
    <source>
        <dbReference type="ARBA" id="ARBA00022692"/>
    </source>
</evidence>
<reference evidence="14" key="1">
    <citation type="submission" date="2022-01" db="UniProtKB">
        <authorList>
            <consortium name="EnsemblMetazoa"/>
        </authorList>
    </citation>
    <scope>IDENTIFICATION</scope>
</reference>
<keyword evidence="3" id="KW-0433">Leucine-rich repeat</keyword>
<feature type="signal peptide" evidence="12">
    <location>
        <begin position="1"/>
        <end position="15"/>
    </location>
</feature>
<dbReference type="PANTHER" id="PTHR24365">
    <property type="entry name" value="TOLL-LIKE RECEPTOR"/>
    <property type="match status" value="1"/>
</dbReference>
<dbReference type="Gene3D" id="3.80.10.10">
    <property type="entry name" value="Ribonuclease Inhibitor"/>
    <property type="match status" value="4"/>
</dbReference>
<dbReference type="SMART" id="SM00369">
    <property type="entry name" value="LRR_TYP"/>
    <property type="match status" value="13"/>
</dbReference>
<evidence type="ECO:0000256" key="12">
    <source>
        <dbReference type="SAM" id="SignalP"/>
    </source>
</evidence>
<accession>A0A8I6S2Y5</accession>
<keyword evidence="5 12" id="KW-0732">Signal</keyword>
<dbReference type="SUPFAM" id="SSF52058">
    <property type="entry name" value="L domain-like"/>
    <property type="match status" value="3"/>
</dbReference>
<dbReference type="Pfam" id="PF01462">
    <property type="entry name" value="LRRNT"/>
    <property type="match status" value="1"/>
</dbReference>
<evidence type="ECO:0000256" key="9">
    <source>
        <dbReference type="ARBA" id="ARBA00023170"/>
    </source>
</evidence>
<dbReference type="GO" id="GO:0007165">
    <property type="term" value="P:signal transduction"/>
    <property type="evidence" value="ECO:0007669"/>
    <property type="project" value="InterPro"/>
</dbReference>
<dbReference type="CTD" id="109651"/>
<name>A0A8I6S2Y5_CIMLE</name>
<comment type="similarity">
    <text evidence="2">Belongs to the Toll-like receptor family.</text>
</comment>
<proteinExistence type="inferred from homology"/>
<keyword evidence="15" id="KW-1185">Reference proteome</keyword>
<evidence type="ECO:0000313" key="15">
    <source>
        <dbReference type="Proteomes" id="UP000494040"/>
    </source>
</evidence>
<dbReference type="SUPFAM" id="SSF52200">
    <property type="entry name" value="Toll/Interleukin receptor TIR domain"/>
    <property type="match status" value="1"/>
</dbReference>
<feature type="domain" description="TIR" evidence="13">
    <location>
        <begin position="872"/>
        <end position="1008"/>
    </location>
</feature>
<dbReference type="PROSITE" id="PS51450">
    <property type="entry name" value="LRR"/>
    <property type="match status" value="7"/>
</dbReference>
<dbReference type="InterPro" id="IPR035897">
    <property type="entry name" value="Toll_tir_struct_dom_sf"/>
</dbReference>
<keyword evidence="4 11" id="KW-0812">Transmembrane</keyword>
<evidence type="ECO:0000256" key="11">
    <source>
        <dbReference type="SAM" id="Phobius"/>
    </source>
</evidence>